<feature type="region of interest" description="Disordered" evidence="2">
    <location>
        <begin position="501"/>
        <end position="521"/>
    </location>
</feature>
<dbReference type="EMBL" id="JAPQKL010000007">
    <property type="protein sequence ID" value="KAJ5121538.1"/>
    <property type="molecule type" value="Genomic_DNA"/>
</dbReference>
<dbReference type="Pfam" id="PF04082">
    <property type="entry name" value="Fungal_trans"/>
    <property type="match status" value="1"/>
</dbReference>
<dbReference type="PANTHER" id="PTHR46910">
    <property type="entry name" value="TRANSCRIPTION FACTOR PDR1"/>
    <property type="match status" value="1"/>
</dbReference>
<dbReference type="GO" id="GO:0003677">
    <property type="term" value="F:DNA binding"/>
    <property type="evidence" value="ECO:0007669"/>
    <property type="project" value="InterPro"/>
</dbReference>
<accession>A0A9W9KVW3</accession>
<dbReference type="InterPro" id="IPR007219">
    <property type="entry name" value="XnlR_reg_dom"/>
</dbReference>
<comment type="caution">
    <text evidence="4">The sequence shown here is derived from an EMBL/GenBank/DDBJ whole genome shotgun (WGS) entry which is preliminary data.</text>
</comment>
<reference evidence="4" key="2">
    <citation type="journal article" date="2023" name="IMA Fungus">
        <title>Comparative genomic study of the Penicillium genus elucidates a diverse pangenome and 15 lateral gene transfer events.</title>
        <authorList>
            <person name="Petersen C."/>
            <person name="Sorensen T."/>
            <person name="Nielsen M.R."/>
            <person name="Sondergaard T.E."/>
            <person name="Sorensen J.L."/>
            <person name="Fitzpatrick D.A."/>
            <person name="Frisvad J.C."/>
            <person name="Nielsen K.L."/>
        </authorList>
    </citation>
    <scope>NUCLEOTIDE SEQUENCE</scope>
    <source>
        <strain evidence="4">IBT 22155</strain>
    </source>
</reference>
<name>A0A9W9KVW3_9EURO</name>
<evidence type="ECO:0000256" key="2">
    <source>
        <dbReference type="SAM" id="MobiDB-lite"/>
    </source>
</evidence>
<keyword evidence="1" id="KW-0539">Nucleus</keyword>
<keyword evidence="5" id="KW-1185">Reference proteome</keyword>
<dbReference type="GO" id="GO:0008270">
    <property type="term" value="F:zinc ion binding"/>
    <property type="evidence" value="ECO:0007669"/>
    <property type="project" value="InterPro"/>
</dbReference>
<reference evidence="4" key="1">
    <citation type="submission" date="2022-11" db="EMBL/GenBank/DDBJ databases">
        <authorList>
            <person name="Petersen C."/>
        </authorList>
    </citation>
    <scope>NUCLEOTIDE SEQUENCE</scope>
    <source>
        <strain evidence="4">IBT 22155</strain>
    </source>
</reference>
<evidence type="ECO:0000259" key="3">
    <source>
        <dbReference type="Pfam" id="PF04082"/>
    </source>
</evidence>
<feature type="domain" description="Xylanolytic transcriptional activator regulatory" evidence="3">
    <location>
        <begin position="62"/>
        <end position="256"/>
    </location>
</feature>
<dbReference type="GO" id="GO:0006351">
    <property type="term" value="P:DNA-templated transcription"/>
    <property type="evidence" value="ECO:0007669"/>
    <property type="project" value="InterPro"/>
</dbReference>
<dbReference type="Proteomes" id="UP001149079">
    <property type="component" value="Unassembled WGS sequence"/>
</dbReference>
<dbReference type="AlphaFoldDB" id="A0A9W9KVW3"/>
<dbReference type="OrthoDB" id="103819at2759"/>
<evidence type="ECO:0000313" key="5">
    <source>
        <dbReference type="Proteomes" id="UP001149079"/>
    </source>
</evidence>
<organism evidence="4 5">
    <name type="scientific">Penicillium bovifimosum</name>
    <dbReference type="NCBI Taxonomy" id="126998"/>
    <lineage>
        <taxon>Eukaryota</taxon>
        <taxon>Fungi</taxon>
        <taxon>Dikarya</taxon>
        <taxon>Ascomycota</taxon>
        <taxon>Pezizomycotina</taxon>
        <taxon>Eurotiomycetes</taxon>
        <taxon>Eurotiomycetidae</taxon>
        <taxon>Eurotiales</taxon>
        <taxon>Aspergillaceae</taxon>
        <taxon>Penicillium</taxon>
    </lineage>
</organism>
<dbReference type="GO" id="GO:0003700">
    <property type="term" value="F:DNA-binding transcription factor activity"/>
    <property type="evidence" value="ECO:0007669"/>
    <property type="project" value="InterPro"/>
</dbReference>
<dbReference type="PANTHER" id="PTHR46910:SF1">
    <property type="entry name" value="MISCELLANEOUS ZN(II)2CYS6 TRANSCRIPTION FACTOR (EUROFUNG)-RELATED"/>
    <property type="match status" value="1"/>
</dbReference>
<gene>
    <name evidence="4" type="ORF">N7515_009499</name>
</gene>
<dbReference type="GeneID" id="81409413"/>
<evidence type="ECO:0000256" key="1">
    <source>
        <dbReference type="ARBA" id="ARBA00023242"/>
    </source>
</evidence>
<sequence length="521" mass="58124">MLKIKDNMIDGCDSESHTFKECISQAQRKIDLLVKQGEGECAKDTSPPTTPPFAILDAMIEPYFSSINPHFPIWQKEKFICMATTLRQSPSSERDLASIICCNNLILMAMSADSLCSNRGESMQNRQGTKVSSIEFDMIAGFLANTRRAVQSIDQLVSPRLINVQALLSLCEAYHLQYMVAQEHFSIGVSETLFSLAARCAKLTGIHQWQSFQGHLSDEDIRERQNISYCLYTIDKALCWTAGLSPNIPASDIHFESYVASSEASLASSLIAKSELAKIEEAIYLEIYANQVKPKNEDEIRGFATMKLSKLQVWLTNSGMDFDIVQTLPETSASKLQLAIRYLNNVLKLVLSLWNSPPDKGKHAVFPSFVASLPPLYLYEVLSSILSNKDSKSDLSMLQEYVDMLETITDSRADKSYNRRLYQLSVIVKDVTSARKTQHKRQKPSPESTTNTYSITDLLSPLGSRYSYMGSELQEIGNSGFDSSVFQDLDTSFTFLSPLNSTTEEPAPGPGEFMPHLGSFS</sequence>
<evidence type="ECO:0000313" key="4">
    <source>
        <dbReference type="EMBL" id="KAJ5121538.1"/>
    </source>
</evidence>
<dbReference type="CDD" id="cd12148">
    <property type="entry name" value="fungal_TF_MHR"/>
    <property type="match status" value="1"/>
</dbReference>
<dbReference type="RefSeq" id="XP_056518042.1">
    <property type="nucleotide sequence ID" value="XM_056670243.1"/>
</dbReference>
<proteinExistence type="predicted"/>
<protein>
    <recommendedName>
        <fullName evidence="3">Xylanolytic transcriptional activator regulatory domain-containing protein</fullName>
    </recommendedName>
</protein>
<dbReference type="InterPro" id="IPR050987">
    <property type="entry name" value="AtrR-like"/>
</dbReference>